<sequence>MPGAVGVGASIRGTPTARAPTVDSLLSERVRVARVFARPTGKVRASKCVSPTSLLPPVYIAAPSSRFVFTQPSVPILFSLSRQTLTFTALHSIAISLVRDRRCSASWCIRDIAAKYIERKESLASLDRFLCSPFLCVCDSCCKRAHCARCSIEYQSAGIPRILKLAEI</sequence>
<reference evidence="1 2" key="1">
    <citation type="submission" date="2020-02" db="EMBL/GenBank/DDBJ databases">
        <authorList>
            <person name="Ferguson B K."/>
        </authorList>
    </citation>
    <scope>NUCLEOTIDE SEQUENCE [LARGE SCALE GENOMIC DNA]</scope>
</reference>
<evidence type="ECO:0000313" key="1">
    <source>
        <dbReference type="EMBL" id="CAB0041711.1"/>
    </source>
</evidence>
<dbReference type="AlphaFoldDB" id="A0A6H5IXQ6"/>
<organism evidence="1 2">
    <name type="scientific">Trichogramma brassicae</name>
    <dbReference type="NCBI Taxonomy" id="86971"/>
    <lineage>
        <taxon>Eukaryota</taxon>
        <taxon>Metazoa</taxon>
        <taxon>Ecdysozoa</taxon>
        <taxon>Arthropoda</taxon>
        <taxon>Hexapoda</taxon>
        <taxon>Insecta</taxon>
        <taxon>Pterygota</taxon>
        <taxon>Neoptera</taxon>
        <taxon>Endopterygota</taxon>
        <taxon>Hymenoptera</taxon>
        <taxon>Apocrita</taxon>
        <taxon>Proctotrupomorpha</taxon>
        <taxon>Chalcidoidea</taxon>
        <taxon>Trichogrammatidae</taxon>
        <taxon>Trichogramma</taxon>
    </lineage>
</organism>
<protein>
    <submittedName>
        <fullName evidence="1">Uncharacterized protein</fullName>
    </submittedName>
</protein>
<name>A0A6H5IXQ6_9HYME</name>
<evidence type="ECO:0000313" key="2">
    <source>
        <dbReference type="Proteomes" id="UP000479190"/>
    </source>
</evidence>
<accession>A0A6H5IXQ6</accession>
<proteinExistence type="predicted"/>
<dbReference type="EMBL" id="CADCXV010001128">
    <property type="protein sequence ID" value="CAB0041711.1"/>
    <property type="molecule type" value="Genomic_DNA"/>
</dbReference>
<gene>
    <name evidence="1" type="ORF">TBRA_LOCUS13370</name>
</gene>
<keyword evidence="2" id="KW-1185">Reference proteome</keyword>
<dbReference type="Proteomes" id="UP000479190">
    <property type="component" value="Unassembled WGS sequence"/>
</dbReference>